<dbReference type="EMBL" id="SRLO01019627">
    <property type="protein sequence ID" value="TNN23132.1"/>
    <property type="molecule type" value="Genomic_DNA"/>
</dbReference>
<organism evidence="2 3">
    <name type="scientific">Liparis tanakae</name>
    <name type="common">Tanaka's snailfish</name>
    <dbReference type="NCBI Taxonomy" id="230148"/>
    <lineage>
        <taxon>Eukaryota</taxon>
        <taxon>Metazoa</taxon>
        <taxon>Chordata</taxon>
        <taxon>Craniata</taxon>
        <taxon>Vertebrata</taxon>
        <taxon>Euteleostomi</taxon>
        <taxon>Actinopterygii</taxon>
        <taxon>Neopterygii</taxon>
        <taxon>Teleostei</taxon>
        <taxon>Neoteleostei</taxon>
        <taxon>Acanthomorphata</taxon>
        <taxon>Eupercaria</taxon>
        <taxon>Perciformes</taxon>
        <taxon>Cottioidei</taxon>
        <taxon>Cottales</taxon>
        <taxon>Liparidae</taxon>
        <taxon>Liparis</taxon>
    </lineage>
</organism>
<protein>
    <submittedName>
        <fullName evidence="2">Uncharacterized protein</fullName>
    </submittedName>
</protein>
<keyword evidence="3" id="KW-1185">Reference proteome</keyword>
<feature type="region of interest" description="Disordered" evidence="1">
    <location>
        <begin position="1"/>
        <end position="30"/>
    </location>
</feature>
<dbReference type="Proteomes" id="UP000314294">
    <property type="component" value="Unassembled WGS sequence"/>
</dbReference>
<reference evidence="2 3" key="1">
    <citation type="submission" date="2019-03" db="EMBL/GenBank/DDBJ databases">
        <title>First draft genome of Liparis tanakae, snailfish: a comprehensive survey of snailfish specific genes.</title>
        <authorList>
            <person name="Kim W."/>
            <person name="Song I."/>
            <person name="Jeong J.-H."/>
            <person name="Kim D."/>
            <person name="Kim S."/>
            <person name="Ryu S."/>
            <person name="Song J.Y."/>
            <person name="Lee S.K."/>
        </authorList>
    </citation>
    <scope>NUCLEOTIDE SEQUENCE [LARGE SCALE GENOMIC DNA]</scope>
    <source>
        <tissue evidence="2">Muscle</tissue>
    </source>
</reference>
<gene>
    <name evidence="2" type="ORF">EYF80_066750</name>
</gene>
<name>A0A4Z2E452_9TELE</name>
<evidence type="ECO:0000313" key="3">
    <source>
        <dbReference type="Proteomes" id="UP000314294"/>
    </source>
</evidence>
<comment type="caution">
    <text evidence="2">The sequence shown here is derived from an EMBL/GenBank/DDBJ whole genome shotgun (WGS) entry which is preliminary data.</text>
</comment>
<accession>A0A4Z2E452</accession>
<evidence type="ECO:0000313" key="2">
    <source>
        <dbReference type="EMBL" id="TNN23132.1"/>
    </source>
</evidence>
<proteinExistence type="predicted"/>
<evidence type="ECO:0000256" key="1">
    <source>
        <dbReference type="SAM" id="MobiDB-lite"/>
    </source>
</evidence>
<sequence length="69" mass="7437">MALQGRTETRASVDSRGGNCTDTSGAPPRLSVFRRDSHLLKPHGGVAMRRSLTTPGRLAAVPSTLWQLH</sequence>
<dbReference type="AlphaFoldDB" id="A0A4Z2E452"/>